<sequence length="294" mass="32761">MDETSGSTVPRRQLGRLLTQLREEAAVTLDAAAEELDCSRQKIWRIEKGLVPARVIDVRALCTRYGVAEEVTELVLGLARETRATGWWHSYGSAVPTWFSLYVGLEERARQVRMYNGELIPGLLQTRAYATELFRRKSPTMPPEEREKLVTVRLQRQNVLTRRLPPAPTLRVVLSEAVLLRSPLDRAGMGDQLRHLLEAGDRDNISIRVLPLAAGPSLASETGAFVILDFPAAFGRVATEPTTIYVEGITGALYLDKPAEVAAYAYVWSDLDSRALDERQSARLIGETIGERYA</sequence>
<organism evidence="2 3">
    <name type="scientific">Micromonospora polyrhachis</name>
    <dbReference type="NCBI Taxonomy" id="1282883"/>
    <lineage>
        <taxon>Bacteria</taxon>
        <taxon>Bacillati</taxon>
        <taxon>Actinomycetota</taxon>
        <taxon>Actinomycetes</taxon>
        <taxon>Micromonosporales</taxon>
        <taxon>Micromonosporaceae</taxon>
        <taxon>Micromonospora</taxon>
    </lineage>
</organism>
<dbReference type="RefSeq" id="WP_184535988.1">
    <property type="nucleotide sequence ID" value="NZ_JACHJW010000001.1"/>
</dbReference>
<comment type="caution">
    <text evidence="2">The sequence shown here is derived from an EMBL/GenBank/DDBJ whole genome shotgun (WGS) entry which is preliminary data.</text>
</comment>
<dbReference type="GO" id="GO:0003677">
    <property type="term" value="F:DNA binding"/>
    <property type="evidence" value="ECO:0007669"/>
    <property type="project" value="InterPro"/>
</dbReference>
<dbReference type="InterPro" id="IPR010982">
    <property type="entry name" value="Lambda_DNA-bd_dom_sf"/>
</dbReference>
<reference evidence="2 3" key="1">
    <citation type="submission" date="2020-08" db="EMBL/GenBank/DDBJ databases">
        <title>Sequencing the genomes of 1000 actinobacteria strains.</title>
        <authorList>
            <person name="Klenk H.-P."/>
        </authorList>
    </citation>
    <scope>NUCLEOTIDE SEQUENCE [LARGE SCALE GENOMIC DNA]</scope>
    <source>
        <strain evidence="2 3">DSM 45886</strain>
    </source>
</reference>
<keyword evidence="3" id="KW-1185">Reference proteome</keyword>
<dbReference type="InterPro" id="IPR001387">
    <property type="entry name" value="Cro/C1-type_HTH"/>
</dbReference>
<evidence type="ECO:0000313" key="2">
    <source>
        <dbReference type="EMBL" id="MBB4960177.1"/>
    </source>
</evidence>
<dbReference type="PROSITE" id="PS50943">
    <property type="entry name" value="HTH_CROC1"/>
    <property type="match status" value="1"/>
</dbReference>
<feature type="domain" description="HTH cro/C1-type" evidence="1">
    <location>
        <begin position="18"/>
        <end position="71"/>
    </location>
</feature>
<evidence type="ECO:0000313" key="3">
    <source>
        <dbReference type="Proteomes" id="UP000578819"/>
    </source>
</evidence>
<name>A0A7W7STS0_9ACTN</name>
<dbReference type="Pfam" id="PF13560">
    <property type="entry name" value="HTH_31"/>
    <property type="match status" value="1"/>
</dbReference>
<dbReference type="AlphaFoldDB" id="A0A7W7STS0"/>
<proteinExistence type="predicted"/>
<accession>A0A7W7STS0</accession>
<dbReference type="Pfam" id="PF19054">
    <property type="entry name" value="DUF5753"/>
    <property type="match status" value="1"/>
</dbReference>
<dbReference type="EMBL" id="JACHJW010000001">
    <property type="protein sequence ID" value="MBB4960177.1"/>
    <property type="molecule type" value="Genomic_DNA"/>
</dbReference>
<dbReference type="Proteomes" id="UP000578819">
    <property type="component" value="Unassembled WGS sequence"/>
</dbReference>
<protein>
    <submittedName>
        <fullName evidence="2">Transcriptional regulator with XRE-family HTH domain</fullName>
    </submittedName>
</protein>
<dbReference type="SUPFAM" id="SSF47413">
    <property type="entry name" value="lambda repressor-like DNA-binding domains"/>
    <property type="match status" value="1"/>
</dbReference>
<gene>
    <name evidence="2" type="ORF">FHR38_003910</name>
</gene>
<dbReference type="Gene3D" id="1.10.260.40">
    <property type="entry name" value="lambda repressor-like DNA-binding domains"/>
    <property type="match status" value="1"/>
</dbReference>
<evidence type="ECO:0000259" key="1">
    <source>
        <dbReference type="PROSITE" id="PS50943"/>
    </source>
</evidence>
<dbReference type="CDD" id="cd00093">
    <property type="entry name" value="HTH_XRE"/>
    <property type="match status" value="1"/>
</dbReference>
<dbReference type="InterPro" id="IPR043917">
    <property type="entry name" value="DUF5753"/>
</dbReference>